<dbReference type="Ensembl" id="ENSSTUT00000088825.1">
    <property type="protein sequence ID" value="ENSSTUP00000083521.1"/>
    <property type="gene ID" value="ENSSTUG00000036674.1"/>
</dbReference>
<dbReference type="Pfam" id="PF05648">
    <property type="entry name" value="PEX11"/>
    <property type="match status" value="1"/>
</dbReference>
<evidence type="ECO:0000313" key="5">
    <source>
        <dbReference type="Ensembl" id="ENSSTUP00000083521.1"/>
    </source>
</evidence>
<keyword evidence="3" id="KW-0576">Peroxisome</keyword>
<accession>A0A674CK25</accession>
<dbReference type="GO" id="GO:0005778">
    <property type="term" value="C:peroxisomal membrane"/>
    <property type="evidence" value="ECO:0007669"/>
    <property type="project" value="UniProtKB-SubCell"/>
</dbReference>
<keyword evidence="6" id="KW-1185">Reference proteome</keyword>
<evidence type="ECO:0000256" key="1">
    <source>
        <dbReference type="ARBA" id="ARBA00022593"/>
    </source>
</evidence>
<evidence type="ECO:0000313" key="6">
    <source>
        <dbReference type="Proteomes" id="UP000472277"/>
    </source>
</evidence>
<evidence type="ECO:0000256" key="2">
    <source>
        <dbReference type="ARBA" id="ARBA00023136"/>
    </source>
</evidence>
<dbReference type="PANTHER" id="PTHR12652:SF22">
    <property type="entry name" value="PEROXISOMAL MEMBRANE PROTEIN 11A"/>
    <property type="match status" value="1"/>
</dbReference>
<organism evidence="5 6">
    <name type="scientific">Salmo trutta</name>
    <name type="common">Brown trout</name>
    <dbReference type="NCBI Taxonomy" id="8032"/>
    <lineage>
        <taxon>Eukaryota</taxon>
        <taxon>Metazoa</taxon>
        <taxon>Chordata</taxon>
        <taxon>Craniata</taxon>
        <taxon>Vertebrata</taxon>
        <taxon>Euteleostomi</taxon>
        <taxon>Actinopterygii</taxon>
        <taxon>Neopterygii</taxon>
        <taxon>Teleostei</taxon>
        <taxon>Protacanthopterygii</taxon>
        <taxon>Salmoniformes</taxon>
        <taxon>Salmonidae</taxon>
        <taxon>Salmoninae</taxon>
        <taxon>Salmo</taxon>
    </lineage>
</organism>
<name>A0A674CK25_SALTR</name>
<proteinExistence type="predicted"/>
<reference evidence="5" key="2">
    <citation type="submission" date="2025-09" db="UniProtKB">
        <authorList>
            <consortium name="Ensembl"/>
        </authorList>
    </citation>
    <scope>IDENTIFICATION</scope>
</reference>
<dbReference type="PANTHER" id="PTHR12652">
    <property type="entry name" value="PEROXISOMAL BIOGENESIS FACTOR 11"/>
    <property type="match status" value="1"/>
</dbReference>
<dbReference type="Proteomes" id="UP000472277">
    <property type="component" value="Chromosome 7"/>
</dbReference>
<dbReference type="GeneTree" id="ENSGT00990000210963"/>
<keyword evidence="2" id="KW-0472">Membrane</keyword>
<dbReference type="InterPro" id="IPR008733">
    <property type="entry name" value="PEX11"/>
</dbReference>
<dbReference type="GO" id="GO:0016559">
    <property type="term" value="P:peroxisome fission"/>
    <property type="evidence" value="ECO:0007669"/>
    <property type="project" value="InterPro"/>
</dbReference>
<dbReference type="AlphaFoldDB" id="A0A674CK25"/>
<keyword evidence="1" id="KW-0962">Peroxisome biogenesis</keyword>
<evidence type="ECO:0000256" key="4">
    <source>
        <dbReference type="ARBA" id="ARBA00046271"/>
    </source>
</evidence>
<protein>
    <submittedName>
        <fullName evidence="5">Uncharacterized protein</fullName>
    </submittedName>
</protein>
<reference evidence="5" key="1">
    <citation type="submission" date="2025-08" db="UniProtKB">
        <authorList>
            <consortium name="Ensembl"/>
        </authorList>
    </citation>
    <scope>IDENTIFICATION</scope>
</reference>
<comment type="subcellular location">
    <subcellularLocation>
        <location evidence="4">Peroxisome membrane</location>
    </subcellularLocation>
</comment>
<sequence>MHGWDKALYSKCYFYPNSYIEKIEILLVFPENRPFRPQYACALSNYLLCNNSAIKELVVKLQSLVSNMSSGRKLFRLGNTVNSIDEARQTLQLSDPVLRFCLTVANLNPPFALSARICSGPEMLAWSMISTRNVYVITQIMVQRTKNRLFQQKMDQHLKDRPDQAFLVPQPDPFLLLLGVYWSNLGVVGFCGQISSLLGIMSPQLLIWG</sequence>
<evidence type="ECO:0000256" key="3">
    <source>
        <dbReference type="ARBA" id="ARBA00023140"/>
    </source>
</evidence>